<dbReference type="AlphaFoldDB" id="A0A263D3N0"/>
<evidence type="ECO:0000313" key="2">
    <source>
        <dbReference type="EMBL" id="OZM72227.1"/>
    </source>
</evidence>
<dbReference type="PANTHER" id="PTHR43293">
    <property type="entry name" value="ACETATE COA-TRANSFERASE YDIF"/>
    <property type="match status" value="1"/>
</dbReference>
<evidence type="ECO:0000313" key="3">
    <source>
        <dbReference type="Proteomes" id="UP000242444"/>
    </source>
</evidence>
<keyword evidence="2" id="KW-0808">Transferase</keyword>
<dbReference type="SUPFAM" id="SSF100950">
    <property type="entry name" value="NagB/RpiA/CoA transferase-like"/>
    <property type="match status" value="1"/>
</dbReference>
<dbReference type="GO" id="GO:0008410">
    <property type="term" value="F:CoA-transferase activity"/>
    <property type="evidence" value="ECO:0007669"/>
    <property type="project" value="InterPro"/>
</dbReference>
<dbReference type="Gene3D" id="3.30.30.40">
    <property type="match status" value="1"/>
</dbReference>
<dbReference type="Proteomes" id="UP000242444">
    <property type="component" value="Unassembled WGS sequence"/>
</dbReference>
<keyword evidence="3" id="KW-1185">Reference proteome</keyword>
<name>A0A263D3N0_9PSEU</name>
<proteinExistence type="inferred from homology"/>
<dbReference type="SMART" id="SM00882">
    <property type="entry name" value="CoA_trans"/>
    <property type="match status" value="1"/>
</dbReference>
<gene>
    <name evidence="2" type="ORF">CFN78_16520</name>
</gene>
<dbReference type="InterPro" id="IPR037171">
    <property type="entry name" value="NagB/RpiA_transferase-like"/>
</dbReference>
<accession>A0A263D3N0</accession>
<sequence>MSVAEGVEFLVSDGDTVALEGFVDLLPMAAGHEIIRQGKRDLTLVRMSIDLVYDQLIGAGCASTLVFAWGGNPGLGTLHRFRDAVENDWPGALEIEEHSDAGMVNRYSAGASGSPFAILRSYLGTDLPSQSTSAKFMTCPFTGVEVVALPALNPDVTVLHAQRADRAGNVQFWGVRGAQREAALAARRTLVTVEEVVDRLERMPGDVVLPSWAVDVVAVSAGGAAPSHVPGYYERDGGAYTEWGRLSRDRAAFGAWLTELKAGR</sequence>
<dbReference type="Pfam" id="PF01144">
    <property type="entry name" value="CoA_trans"/>
    <property type="match status" value="1"/>
</dbReference>
<dbReference type="InParanoid" id="A0A263D3N0"/>
<evidence type="ECO:0000256" key="1">
    <source>
        <dbReference type="ARBA" id="ARBA00007047"/>
    </source>
</evidence>
<dbReference type="OrthoDB" id="3742129at2"/>
<comment type="similarity">
    <text evidence="1">Belongs to the 3-oxoacid CoA-transferase subunit B family.</text>
</comment>
<protein>
    <submittedName>
        <fullName evidence="2">3-oxoadipate--succinyl-CoA transferase subunit A</fullName>
    </submittedName>
</protein>
<dbReference type="EMBL" id="NKYE01000009">
    <property type="protein sequence ID" value="OZM72227.1"/>
    <property type="molecule type" value="Genomic_DNA"/>
</dbReference>
<dbReference type="InterPro" id="IPR004165">
    <property type="entry name" value="CoA_trans_fam_I"/>
</dbReference>
<dbReference type="PANTHER" id="PTHR43293:SF3">
    <property type="entry name" value="CHOLESTEROL RING-CLEAVING HYDROLASE IPDB SUBUNIT"/>
    <property type="match status" value="1"/>
</dbReference>
<comment type="caution">
    <text evidence="2">The sequence shown here is derived from an EMBL/GenBank/DDBJ whole genome shotgun (WGS) entry which is preliminary data.</text>
</comment>
<dbReference type="Gene3D" id="3.40.1080.10">
    <property type="entry name" value="Glutaconate Coenzyme A-transferase"/>
    <property type="match status" value="1"/>
</dbReference>
<organism evidence="2 3">
    <name type="scientific">Amycolatopsis antarctica</name>
    <dbReference type="NCBI Taxonomy" id="1854586"/>
    <lineage>
        <taxon>Bacteria</taxon>
        <taxon>Bacillati</taxon>
        <taxon>Actinomycetota</taxon>
        <taxon>Actinomycetes</taxon>
        <taxon>Pseudonocardiales</taxon>
        <taxon>Pseudonocardiaceae</taxon>
        <taxon>Amycolatopsis</taxon>
    </lineage>
</organism>
<dbReference type="RefSeq" id="WP_094863712.1">
    <property type="nucleotide sequence ID" value="NZ_NKYE01000009.1"/>
</dbReference>
<reference evidence="2 3" key="1">
    <citation type="submission" date="2017-07" db="EMBL/GenBank/DDBJ databases">
        <title>Amycolatopsis antarcticus sp. nov., isolated from the surface of an Antarcticus brown macroalga.</title>
        <authorList>
            <person name="Wang J."/>
            <person name="Leiva S."/>
            <person name="Huang J."/>
            <person name="Huang Y."/>
        </authorList>
    </citation>
    <scope>NUCLEOTIDE SEQUENCE [LARGE SCALE GENOMIC DNA]</scope>
    <source>
        <strain evidence="2 3">AU-G6</strain>
    </source>
</reference>